<name>C8XCX0_NAKMY</name>
<evidence type="ECO:0000256" key="1">
    <source>
        <dbReference type="SAM" id="Coils"/>
    </source>
</evidence>
<evidence type="ECO:0008006" key="4">
    <source>
        <dbReference type="Google" id="ProtNLM"/>
    </source>
</evidence>
<dbReference type="InParanoid" id="C8XCX0"/>
<dbReference type="AlphaFoldDB" id="C8XCX0"/>
<dbReference type="Pfam" id="PF05991">
    <property type="entry name" value="NYN_YacP"/>
    <property type="match status" value="1"/>
</dbReference>
<keyword evidence="1" id="KW-0175">Coiled coil</keyword>
<dbReference type="eggNOG" id="COG3688">
    <property type="taxonomic scope" value="Bacteria"/>
</dbReference>
<dbReference type="PANTHER" id="PTHR34547:SF1">
    <property type="entry name" value="YACP-LIKE NYN DOMAIN PROTEIN"/>
    <property type="match status" value="1"/>
</dbReference>
<evidence type="ECO:0000313" key="3">
    <source>
        <dbReference type="Proteomes" id="UP000002218"/>
    </source>
</evidence>
<sequence length="434" mass="46502">MTGAGNDVERVRERHPIDALPAAVRVRIVEWAAEVAGRVPARDLSPALQKVARFAPAKRARLAATVLADAVQRDEVFRATLAEHVARMDVDGAAGPDGPAAAARAVLLGSPDVDELVARAAAAQDQVDARSRIAELEHELRSTTARLERAEQQLAVRAAAPPADASVEVERLKKRLRDQGTRVRELQDQLAAERSQADAGRRALAQELDRVREQAQAWRRQAEAATGRADAAAESVRKLRETTDDRRAADDRRLDLLLQVLESAALGLRREWDLIGGGPAPAEVVASGMAEPATDRRTHDPVRLGAWIALPGTHLIIDGYNVTKTGFAELSLADQRERLVRQLSALAARTSAEVTVVFDGAAVTTSRPFARGVRVLFSAPGIQADDVIADLVRAEPTGRPMVVISSDRRVADHATRTGARAAPSSVFLAVLGGG</sequence>
<feature type="coiled-coil region" evidence="1">
    <location>
        <begin position="119"/>
        <end position="228"/>
    </location>
</feature>
<dbReference type="PANTHER" id="PTHR34547">
    <property type="entry name" value="YACP-LIKE NYN DOMAIN PROTEIN"/>
    <property type="match status" value="1"/>
</dbReference>
<dbReference type="KEGG" id="nml:Namu_3242"/>
<reference evidence="3" key="1">
    <citation type="submission" date="2009-09" db="EMBL/GenBank/DDBJ databases">
        <title>The complete genome of Nakamurella multipartita DSM 44233.</title>
        <authorList>
            <consortium name="US DOE Joint Genome Institute (JGI-PGF)"/>
            <person name="Lucas S."/>
            <person name="Copeland A."/>
            <person name="Lapidus A."/>
            <person name="Glavina del Rio T."/>
            <person name="Dalin E."/>
            <person name="Tice H."/>
            <person name="Bruce D."/>
            <person name="Goodwin L."/>
            <person name="Pitluck S."/>
            <person name="Kyrpides N."/>
            <person name="Mavromatis K."/>
            <person name="Ivanova N."/>
            <person name="Ovchinnikova G."/>
            <person name="Sims D."/>
            <person name="Meincke L."/>
            <person name="Brettin T."/>
            <person name="Detter J.C."/>
            <person name="Han C."/>
            <person name="Larimer F."/>
            <person name="Land M."/>
            <person name="Hauser L."/>
            <person name="Markowitz V."/>
            <person name="Cheng J.-F."/>
            <person name="Hugenholtz P."/>
            <person name="Woyke T."/>
            <person name="Wu D."/>
            <person name="Klenk H.-P."/>
            <person name="Eisen J.A."/>
        </authorList>
    </citation>
    <scope>NUCLEOTIDE SEQUENCE [LARGE SCALE GENOMIC DNA]</scope>
    <source>
        <strain evidence="3">ATCC 700099 / DSM 44233 / CIP 104796 / JCM 9543 / NBRC 105858 / Y-104</strain>
    </source>
</reference>
<dbReference type="EMBL" id="CP001737">
    <property type="protein sequence ID" value="ACV79573.1"/>
    <property type="molecule type" value="Genomic_DNA"/>
</dbReference>
<organism evidence="2 3">
    <name type="scientific">Nakamurella multipartita (strain ATCC 700099 / DSM 44233 / CIP 104796 / JCM 9543 / NBRC 105858 / Y-104)</name>
    <name type="common">Microsphaera multipartita</name>
    <dbReference type="NCBI Taxonomy" id="479431"/>
    <lineage>
        <taxon>Bacteria</taxon>
        <taxon>Bacillati</taxon>
        <taxon>Actinomycetota</taxon>
        <taxon>Actinomycetes</taxon>
        <taxon>Nakamurellales</taxon>
        <taxon>Nakamurellaceae</taxon>
        <taxon>Nakamurella</taxon>
    </lineage>
</organism>
<dbReference type="HOGENOM" id="CLU_044346_0_0_11"/>
<keyword evidence="3" id="KW-1185">Reference proteome</keyword>
<dbReference type="STRING" id="479431.Namu_3242"/>
<accession>C8XCX0</accession>
<reference evidence="2 3" key="2">
    <citation type="journal article" date="2010" name="Stand. Genomic Sci.">
        <title>Complete genome sequence of Nakamurella multipartita type strain (Y-104).</title>
        <authorList>
            <person name="Tice H."/>
            <person name="Mayilraj S."/>
            <person name="Sims D."/>
            <person name="Lapidus A."/>
            <person name="Nolan M."/>
            <person name="Lucas S."/>
            <person name="Glavina Del Rio T."/>
            <person name="Copeland A."/>
            <person name="Cheng J.F."/>
            <person name="Meincke L."/>
            <person name="Bruce D."/>
            <person name="Goodwin L."/>
            <person name="Pitluck S."/>
            <person name="Ivanova N."/>
            <person name="Mavromatis K."/>
            <person name="Ovchinnikova G."/>
            <person name="Pati A."/>
            <person name="Chen A."/>
            <person name="Palaniappan K."/>
            <person name="Land M."/>
            <person name="Hauser L."/>
            <person name="Chang Y.J."/>
            <person name="Jeffries C.D."/>
            <person name="Detter J.C."/>
            <person name="Brettin T."/>
            <person name="Rohde M."/>
            <person name="Goker M."/>
            <person name="Bristow J."/>
            <person name="Eisen J.A."/>
            <person name="Markowitz V."/>
            <person name="Hugenholtz P."/>
            <person name="Kyrpides N.C."/>
            <person name="Klenk H.P."/>
            <person name="Chen F."/>
        </authorList>
    </citation>
    <scope>NUCLEOTIDE SEQUENCE [LARGE SCALE GENOMIC DNA]</scope>
    <source>
        <strain evidence="3">ATCC 700099 / DSM 44233 / CIP 104796 / JCM 9543 / NBRC 105858 / Y-104</strain>
    </source>
</reference>
<dbReference type="RefSeq" id="WP_015748440.1">
    <property type="nucleotide sequence ID" value="NC_013235.1"/>
</dbReference>
<dbReference type="Proteomes" id="UP000002218">
    <property type="component" value="Chromosome"/>
</dbReference>
<proteinExistence type="predicted"/>
<dbReference type="InterPro" id="IPR010298">
    <property type="entry name" value="YacP-like"/>
</dbReference>
<gene>
    <name evidence="2" type="ordered locus">Namu_3242</name>
</gene>
<evidence type="ECO:0000313" key="2">
    <source>
        <dbReference type="EMBL" id="ACV79573.1"/>
    </source>
</evidence>
<protein>
    <recommendedName>
        <fullName evidence="4">RNA-binding protein</fullName>
    </recommendedName>
</protein>